<comment type="function">
    <text evidence="6">Probably involved in transport through the plasma membrane.</text>
</comment>
<dbReference type="PANTHER" id="PTHR12385:SF88">
    <property type="entry name" value="CHOLINE TRANSPORTER-LIKE PROTEIN CTL1"/>
    <property type="match status" value="1"/>
</dbReference>
<name>A0A2S4V0E7_9BASI</name>
<keyword evidence="9" id="KW-1185">Reference proteome</keyword>
<feature type="region of interest" description="Disordered" evidence="7">
    <location>
        <begin position="533"/>
        <end position="552"/>
    </location>
</feature>
<feature type="region of interest" description="Disordered" evidence="7">
    <location>
        <begin position="1"/>
        <end position="36"/>
    </location>
</feature>
<evidence type="ECO:0000256" key="7">
    <source>
        <dbReference type="SAM" id="MobiDB-lite"/>
    </source>
</evidence>
<feature type="compositionally biased region" description="Low complexity" evidence="7">
    <location>
        <begin position="190"/>
        <end position="202"/>
    </location>
</feature>
<comment type="subcellular location">
    <subcellularLocation>
        <location evidence="6">Cell membrane</location>
        <topology evidence="6">Multi-pass membrane protein</topology>
    </subcellularLocation>
    <subcellularLocation>
        <location evidence="1">Membrane</location>
        <topology evidence="1">Multi-pass membrane protein</topology>
    </subcellularLocation>
</comment>
<feature type="compositionally biased region" description="Polar residues" evidence="7">
    <location>
        <begin position="237"/>
        <end position="252"/>
    </location>
</feature>
<feature type="region of interest" description="Disordered" evidence="7">
    <location>
        <begin position="84"/>
        <end position="106"/>
    </location>
</feature>
<evidence type="ECO:0000256" key="6">
    <source>
        <dbReference type="RuleBase" id="RU368066"/>
    </source>
</evidence>
<dbReference type="GO" id="GO:0022857">
    <property type="term" value="F:transmembrane transporter activity"/>
    <property type="evidence" value="ECO:0007669"/>
    <property type="project" value="UniProtKB-UniRule"/>
</dbReference>
<evidence type="ECO:0000256" key="1">
    <source>
        <dbReference type="ARBA" id="ARBA00004141"/>
    </source>
</evidence>
<feature type="transmembrane region" description="Helical" evidence="6">
    <location>
        <begin position="431"/>
        <end position="464"/>
    </location>
</feature>
<dbReference type="VEuPathDB" id="FungiDB:PSHT_11856"/>
<evidence type="ECO:0000256" key="2">
    <source>
        <dbReference type="ARBA" id="ARBA00007168"/>
    </source>
</evidence>
<dbReference type="InterPro" id="IPR007603">
    <property type="entry name" value="Choline_transptr-like"/>
</dbReference>
<dbReference type="EMBL" id="PKSM01000205">
    <property type="protein sequence ID" value="POW02992.1"/>
    <property type="molecule type" value="Genomic_DNA"/>
</dbReference>
<feature type="transmembrane region" description="Helical" evidence="6">
    <location>
        <begin position="337"/>
        <end position="361"/>
    </location>
</feature>
<feature type="compositionally biased region" description="Low complexity" evidence="7">
    <location>
        <begin position="1"/>
        <end position="15"/>
    </location>
</feature>
<evidence type="ECO:0000313" key="8">
    <source>
        <dbReference type="EMBL" id="POW02992.1"/>
    </source>
</evidence>
<evidence type="ECO:0000313" key="9">
    <source>
        <dbReference type="Proteomes" id="UP000238274"/>
    </source>
</evidence>
<evidence type="ECO:0000256" key="4">
    <source>
        <dbReference type="ARBA" id="ARBA00022989"/>
    </source>
</evidence>
<dbReference type="PANTHER" id="PTHR12385">
    <property type="entry name" value="CHOLINE TRANSPORTER-LIKE (SLC FAMILY 44)"/>
    <property type="match status" value="1"/>
</dbReference>
<organism evidence="8 9">
    <name type="scientific">Puccinia striiformis</name>
    <dbReference type="NCBI Taxonomy" id="27350"/>
    <lineage>
        <taxon>Eukaryota</taxon>
        <taxon>Fungi</taxon>
        <taxon>Dikarya</taxon>
        <taxon>Basidiomycota</taxon>
        <taxon>Pucciniomycotina</taxon>
        <taxon>Pucciniomycetes</taxon>
        <taxon>Pucciniales</taxon>
        <taxon>Pucciniaceae</taxon>
        <taxon>Puccinia</taxon>
    </lineage>
</organism>
<dbReference type="OrthoDB" id="420519at2759"/>
<feature type="transmembrane region" description="Helical" evidence="6">
    <location>
        <begin position="741"/>
        <end position="765"/>
    </location>
</feature>
<feature type="region of interest" description="Disordered" evidence="7">
    <location>
        <begin position="153"/>
        <end position="256"/>
    </location>
</feature>
<feature type="transmembrane region" description="Helical" evidence="6">
    <location>
        <begin position="292"/>
        <end position="317"/>
    </location>
</feature>
<reference evidence="9" key="3">
    <citation type="journal article" date="2018" name="Mol. Plant Microbe Interact.">
        <title>Genome sequence resources for the wheat stripe rust pathogen (Puccinia striiformis f. sp. tritici) and the barley stripe rust pathogen (Puccinia striiformis f. sp. hordei).</title>
        <authorList>
            <person name="Xia C."/>
            <person name="Wang M."/>
            <person name="Yin C."/>
            <person name="Cornejo O.E."/>
            <person name="Hulbert S.H."/>
            <person name="Chen X."/>
        </authorList>
    </citation>
    <scope>NUCLEOTIDE SEQUENCE [LARGE SCALE GENOMIC DNA]</scope>
    <source>
        <strain evidence="9">93TX-2</strain>
    </source>
</reference>
<keyword evidence="5 6" id="KW-0472">Membrane</keyword>
<dbReference type="VEuPathDB" id="FungiDB:PSTT_04153"/>
<feature type="non-terminal residue" evidence="8">
    <location>
        <position position="777"/>
    </location>
</feature>
<feature type="transmembrane region" description="Helical" evidence="6">
    <location>
        <begin position="488"/>
        <end position="507"/>
    </location>
</feature>
<dbReference type="Pfam" id="PF04515">
    <property type="entry name" value="Choline_transpo"/>
    <property type="match status" value="1"/>
</dbReference>
<comment type="similarity">
    <text evidence="2 6">Belongs to the CTL (choline transporter-like) family.</text>
</comment>
<proteinExistence type="inferred from homology"/>
<evidence type="ECO:0000256" key="3">
    <source>
        <dbReference type="ARBA" id="ARBA00022692"/>
    </source>
</evidence>
<dbReference type="GO" id="GO:0005886">
    <property type="term" value="C:plasma membrane"/>
    <property type="evidence" value="ECO:0007669"/>
    <property type="project" value="UniProtKB-SubCell"/>
</dbReference>
<dbReference type="Proteomes" id="UP000238274">
    <property type="component" value="Unassembled WGS sequence"/>
</dbReference>
<keyword evidence="3 6" id="KW-0812">Transmembrane</keyword>
<accession>A0A2S4V0E7</accession>
<comment type="caution">
    <text evidence="8">The sequence shown here is derived from an EMBL/GenBank/DDBJ whole genome shotgun (WGS) entry which is preliminary data.</text>
</comment>
<feature type="transmembrane region" description="Helical" evidence="6">
    <location>
        <begin position="714"/>
        <end position="734"/>
    </location>
</feature>
<feature type="transmembrane region" description="Helical" evidence="6">
    <location>
        <begin position="368"/>
        <end position="388"/>
    </location>
</feature>
<protein>
    <recommendedName>
        <fullName evidence="6">Protein PNS1</fullName>
    </recommendedName>
</protein>
<reference evidence="9" key="2">
    <citation type="journal article" date="2018" name="BMC Genomics">
        <title>Genomic insights into host adaptation between the wheat stripe rust pathogen (Puccinia striiformis f. sp. tritici) and the barley stripe rust pathogen (Puccinia striiformis f. sp. hordei).</title>
        <authorList>
            <person name="Xia C."/>
            <person name="Wang M."/>
            <person name="Yin C."/>
            <person name="Cornejo O.E."/>
            <person name="Hulbert S.H."/>
            <person name="Chen X."/>
        </authorList>
    </citation>
    <scope>NUCLEOTIDE SEQUENCE [LARGE SCALE GENOMIC DNA]</scope>
    <source>
        <strain evidence="9">93TX-2</strain>
    </source>
</reference>
<feature type="transmembrane region" description="Helical" evidence="6">
    <location>
        <begin position="570"/>
        <end position="588"/>
    </location>
</feature>
<evidence type="ECO:0000256" key="5">
    <source>
        <dbReference type="ARBA" id="ARBA00023136"/>
    </source>
</evidence>
<dbReference type="AlphaFoldDB" id="A0A2S4V0E7"/>
<feature type="transmembrane region" description="Helical" evidence="6">
    <location>
        <begin position="670"/>
        <end position="694"/>
    </location>
</feature>
<gene>
    <name evidence="8" type="ORF">PSHT_11856</name>
</gene>
<reference evidence="8 9" key="1">
    <citation type="submission" date="2017-12" db="EMBL/GenBank/DDBJ databases">
        <title>Gene loss provides genomic basis for host adaptation in cereal stripe rust fungi.</title>
        <authorList>
            <person name="Xia C."/>
        </authorList>
    </citation>
    <scope>NUCLEOTIDE SEQUENCE [LARGE SCALE GENOMIC DNA]</scope>
    <source>
        <strain evidence="8 9">93TX-2</strain>
    </source>
</reference>
<keyword evidence="4 6" id="KW-1133">Transmembrane helix</keyword>
<feature type="transmembrane region" description="Helical" evidence="6">
    <location>
        <begin position="400"/>
        <end position="419"/>
    </location>
</feature>
<sequence length="777" mass="87923">MSKQQQQQDIQPLNQSFFNSEYQQDKQRHQQQAFTGPSLSRFLSTSIINPIYKSRLFPSNNQIQFHQSLKGNRELPSTLAPLDRLQNSQSQEQRSEEGEDEDPFYEHRDLMNNLPEETYEPPLPRHLMASHALSNLMASEISYGNHQHYLQSNNQHQSDHHHQQQQQQHPGGWKMYQSITPIPPPPPPQQQQQYQQKQSPSIGPSLTNKRPTGPTDPHQSTHRPLINHPCPSELTEVPTSTYYTGQHPNNSETHPEEAYPIAHNQFMTNNLPTVYIYPTEARDIGSEAPDSFWIAAWLSSLIYIFIQSIWVFFFSNFSSLDGDDDKRSKQIGIIKHLPTLALLITLTFGISLTSISCLILVKRSIRYLVYGTILGVPSILGIIGLWTWSESISDSSRNGLGWISLMCTSSTLIFVRFMWNKKDRIERTIQVLSLAIGVLVIHPSLIMTSIGISLTCILSSIPFLTLILKLLLSSGQGGQGEPINSQTWIINSSSLTQIILTGFVWSWSLNVLRNLQKIIISGVVSHWYFNRHSPPSSHPPRNESNNNQEGEEIKSGYSSLDSTYQSINRAIGPSFGTVCLSGFIATIFDSSSKLFKILKRFSSSFPLFNQNLALFDWAKILIDFANKIFDFINSFVIIYAGITGFNFLNSFKKTQNLIFNHAQIGLIHNLLVKSILNLITLTISLTISLIGYQLTYTLPIANGGGVLSDKDQSLINQNLSPLIYIFFGLLPFWILRFLTDLISISVDTLLSFIPFIPNFLSYAYISSLEDIVALYYV</sequence>
<feature type="transmembrane region" description="Helical" evidence="6">
    <location>
        <begin position="631"/>
        <end position="649"/>
    </location>
</feature>